<evidence type="ECO:0008006" key="3">
    <source>
        <dbReference type="Google" id="ProtNLM"/>
    </source>
</evidence>
<dbReference type="PROSITE" id="PS50293">
    <property type="entry name" value="TPR_REGION"/>
    <property type="match status" value="1"/>
</dbReference>
<proteinExistence type="predicted"/>
<evidence type="ECO:0000313" key="1">
    <source>
        <dbReference type="EMBL" id="KAK4118129.1"/>
    </source>
</evidence>
<dbReference type="Pfam" id="PF13424">
    <property type="entry name" value="TPR_12"/>
    <property type="match status" value="1"/>
</dbReference>
<dbReference type="RefSeq" id="XP_062641902.1">
    <property type="nucleotide sequence ID" value="XM_062797489.1"/>
</dbReference>
<evidence type="ECO:0000313" key="2">
    <source>
        <dbReference type="Proteomes" id="UP001302602"/>
    </source>
</evidence>
<organism evidence="1 2">
    <name type="scientific">Parathielavia appendiculata</name>
    <dbReference type="NCBI Taxonomy" id="2587402"/>
    <lineage>
        <taxon>Eukaryota</taxon>
        <taxon>Fungi</taxon>
        <taxon>Dikarya</taxon>
        <taxon>Ascomycota</taxon>
        <taxon>Pezizomycotina</taxon>
        <taxon>Sordariomycetes</taxon>
        <taxon>Sordariomycetidae</taxon>
        <taxon>Sordariales</taxon>
        <taxon>Chaetomiaceae</taxon>
        <taxon>Parathielavia</taxon>
    </lineage>
</organism>
<protein>
    <recommendedName>
        <fullName evidence="3">Tetratricopeptide repeat protein</fullName>
    </recommendedName>
</protein>
<dbReference type="AlphaFoldDB" id="A0AAN6TPC5"/>
<accession>A0AAN6TPC5</accession>
<reference evidence="1" key="2">
    <citation type="submission" date="2023-05" db="EMBL/GenBank/DDBJ databases">
        <authorList>
            <consortium name="Lawrence Berkeley National Laboratory"/>
            <person name="Steindorff A."/>
            <person name="Hensen N."/>
            <person name="Bonometti L."/>
            <person name="Westerberg I."/>
            <person name="Brannstrom I.O."/>
            <person name="Guillou S."/>
            <person name="Cros-Aarteil S."/>
            <person name="Calhoun S."/>
            <person name="Haridas S."/>
            <person name="Kuo A."/>
            <person name="Mondo S."/>
            <person name="Pangilinan J."/>
            <person name="Riley R."/>
            <person name="Labutti K."/>
            <person name="Andreopoulos B."/>
            <person name="Lipzen A."/>
            <person name="Chen C."/>
            <person name="Yanf M."/>
            <person name="Daum C."/>
            <person name="Ng V."/>
            <person name="Clum A."/>
            <person name="Ohm R."/>
            <person name="Martin F."/>
            <person name="Silar P."/>
            <person name="Natvig D."/>
            <person name="Lalanne C."/>
            <person name="Gautier V."/>
            <person name="Ament-Velasquez S.L."/>
            <person name="Kruys A."/>
            <person name="Hutchinson M.I."/>
            <person name="Powell A.J."/>
            <person name="Barry K."/>
            <person name="Miller A.N."/>
            <person name="Grigoriev I.V."/>
            <person name="Debuchy R."/>
            <person name="Gladieux P."/>
            <person name="Thoren M.H."/>
            <person name="Johannesson H."/>
        </authorList>
    </citation>
    <scope>NUCLEOTIDE SEQUENCE</scope>
    <source>
        <strain evidence="1">CBS 731.68</strain>
    </source>
</reference>
<dbReference type="Gene3D" id="1.25.40.10">
    <property type="entry name" value="Tetratricopeptide repeat domain"/>
    <property type="match status" value="1"/>
</dbReference>
<dbReference type="GeneID" id="87834267"/>
<dbReference type="EMBL" id="MU853282">
    <property type="protein sequence ID" value="KAK4118129.1"/>
    <property type="molecule type" value="Genomic_DNA"/>
</dbReference>
<name>A0AAN6TPC5_9PEZI</name>
<gene>
    <name evidence="1" type="ORF">N657DRAFT_717609</name>
</gene>
<comment type="caution">
    <text evidence="1">The sequence shown here is derived from an EMBL/GenBank/DDBJ whole genome shotgun (WGS) entry which is preliminary data.</text>
</comment>
<dbReference type="InterPro" id="IPR011990">
    <property type="entry name" value="TPR-like_helical_dom_sf"/>
</dbReference>
<keyword evidence="2" id="KW-1185">Reference proteome</keyword>
<reference evidence="1" key="1">
    <citation type="journal article" date="2023" name="Mol. Phylogenet. Evol.">
        <title>Genome-scale phylogeny and comparative genomics of the fungal order Sordariales.</title>
        <authorList>
            <person name="Hensen N."/>
            <person name="Bonometti L."/>
            <person name="Westerberg I."/>
            <person name="Brannstrom I.O."/>
            <person name="Guillou S."/>
            <person name="Cros-Aarteil S."/>
            <person name="Calhoun S."/>
            <person name="Haridas S."/>
            <person name="Kuo A."/>
            <person name="Mondo S."/>
            <person name="Pangilinan J."/>
            <person name="Riley R."/>
            <person name="LaButti K."/>
            <person name="Andreopoulos B."/>
            <person name="Lipzen A."/>
            <person name="Chen C."/>
            <person name="Yan M."/>
            <person name="Daum C."/>
            <person name="Ng V."/>
            <person name="Clum A."/>
            <person name="Steindorff A."/>
            <person name="Ohm R.A."/>
            <person name="Martin F."/>
            <person name="Silar P."/>
            <person name="Natvig D.O."/>
            <person name="Lalanne C."/>
            <person name="Gautier V."/>
            <person name="Ament-Velasquez S.L."/>
            <person name="Kruys A."/>
            <person name="Hutchinson M.I."/>
            <person name="Powell A.J."/>
            <person name="Barry K."/>
            <person name="Miller A.N."/>
            <person name="Grigoriev I.V."/>
            <person name="Debuchy R."/>
            <person name="Gladieux P."/>
            <person name="Hiltunen Thoren M."/>
            <person name="Johannesson H."/>
        </authorList>
    </citation>
    <scope>NUCLEOTIDE SEQUENCE</scope>
    <source>
        <strain evidence="1">CBS 731.68</strain>
    </source>
</reference>
<dbReference type="SUPFAM" id="SSF48452">
    <property type="entry name" value="TPR-like"/>
    <property type="match status" value="1"/>
</dbReference>
<sequence>MFLTISLRPENQWPLSSGVPRQNWACAVWSRPFFNPLGRAGRESIKRQRKAATLTWLESIGKRALRGREKALGPQRTSTLGTVNNLGNLYADQGRFNDAEAMYERAL</sequence>
<dbReference type="Proteomes" id="UP001302602">
    <property type="component" value="Unassembled WGS sequence"/>
</dbReference>